<dbReference type="OrthoDB" id="1432909at2"/>
<dbReference type="KEGG" id="mta:Moth_0343"/>
<reference evidence="2" key="1">
    <citation type="submission" date="2005-12" db="EMBL/GenBank/DDBJ databases">
        <title>Complete sequence of Moorella thermoacetica ATCC 39073.</title>
        <authorList>
            <consortium name="US DOE Joint Genome Institute"/>
            <person name="Copeland A."/>
            <person name="Lucas S."/>
            <person name="Lapidus A."/>
            <person name="Barry K."/>
            <person name="Detter J.C."/>
            <person name="Glavina T."/>
            <person name="Hammon N."/>
            <person name="Israni S."/>
            <person name="Pitluck S."/>
            <person name="Chertkov O."/>
            <person name="Saunders E.H."/>
            <person name="Brettin T."/>
            <person name="Bruce D."/>
            <person name="Han C."/>
            <person name="Tapia R."/>
            <person name="Gilna P."/>
            <person name="Schmutz J."/>
            <person name="Larimer F."/>
            <person name="Land M."/>
            <person name="Kyrpides N."/>
            <person name="Anderson I."/>
            <person name="Richardson P."/>
            <person name="Ragsdale S."/>
        </authorList>
    </citation>
    <scope>NUCLEOTIDE SEQUENCE</scope>
    <source>
        <strain evidence="2">ATCC 39073</strain>
    </source>
</reference>
<keyword evidence="1" id="KW-0812">Transmembrane</keyword>
<proteinExistence type="predicted"/>
<sequence>MAGLRFCKKVKNRLLLSIWARVILIGMLLVSGVFFIATDAYAASWVDTGYPGFKYGSILLTGTDGKIWAIGAAYGVYNGYGFDTRSSYWNGSSWVSAGIVSSDYWNTGYWTRPAGATVGKDGKIWVLKYKETDGENYTGNYYVSYWNGSSWVDTGQIGPSGISASAGGALTTGADGTIWARLNGQIYRWNGYSWVSSTGGPEGWKSFSTATGTDGKSWKWGYDQNGTARVQYWNGSSWVNTELYAGWQHGPGSITVGLDGKIWASVSGYNGYLDYVAYYTSDNTLSLVPSPNGATGQLVLNPRTWGSQGVFVALEGSNDGVNFTSLGIPGAGTISVTPTSNTYYVRAVLTIQFTPDFTKTFYSNVVSVPTIINAPTVTQQMGIVTWDQTRGRSWIKLNWNAVSNASGYKLYVFDGNQYQVKDLGNLTSWDSRTSKIFPFPNELPENNSISTNLFHWDGSGTDFEDTAKRLYRTTTGISYDSYNNYWFRVTAYNQWMETNWNAESCIVAPQLPNATDGQQPTGSVNAVSQEGLKKTYNTGIKVTVNAQDNLSGVRRVELSNDGVGYTIQYEAPLNPDNGTGIASYSNTFDWDVSPGAGTKVIYVRITDAVGNQKVVTDSIALADDVLPPSVTLSINNGASSTTSASVTLTITATDNSSVPSQMQMRLSNNGTLWSPWQAYQQTITWDITNASYGGTSAAGTKNVYVEVADAAQNYSMATASIGYNPSPPTGTVNIVGAVSGTYNGQQAWFTNSNDLILNLNFSGAAKIRTAVNGMPWSEWQPYSTSFEMALPVSQGLAVINLQVADAYGVVGQQQTLRVLIDSQPPVISKLRGYNGLTATSSTSVNLEIQASDNLPGALQYQYQVNGGAFSSWANLSSNTISVSGLANGANNINVNVKDQAGNIASASTTIFKI</sequence>
<dbReference type="PATRIC" id="fig|264732.11.peg.369"/>
<dbReference type="HOGENOM" id="CLU_318525_0_0_9"/>
<name>Q2RLL2_MOOTA</name>
<organism evidence="2">
    <name type="scientific">Moorella thermoacetica (strain ATCC 39073 / JCM 9320)</name>
    <dbReference type="NCBI Taxonomy" id="264732"/>
    <lineage>
        <taxon>Bacteria</taxon>
        <taxon>Bacillati</taxon>
        <taxon>Bacillota</taxon>
        <taxon>Clostridia</taxon>
        <taxon>Neomoorellales</taxon>
        <taxon>Neomoorellaceae</taxon>
        <taxon>Neomoorella</taxon>
    </lineage>
</organism>
<dbReference type="STRING" id="264732.Moth_0343"/>
<dbReference type="InterPro" id="IPR013783">
    <property type="entry name" value="Ig-like_fold"/>
</dbReference>
<dbReference type="eggNOG" id="COG5492">
    <property type="taxonomic scope" value="Bacteria"/>
</dbReference>
<dbReference type="EnsemblBacteria" id="ABC18677">
    <property type="protein sequence ID" value="ABC18677"/>
    <property type="gene ID" value="Moth_0343"/>
</dbReference>
<evidence type="ECO:0000256" key="1">
    <source>
        <dbReference type="SAM" id="Phobius"/>
    </source>
</evidence>
<gene>
    <name evidence="2" type="ordered locus">Moth_0343</name>
</gene>
<dbReference type="Gene3D" id="2.60.40.10">
    <property type="entry name" value="Immunoglobulins"/>
    <property type="match status" value="1"/>
</dbReference>
<keyword evidence="1" id="KW-0472">Membrane</keyword>
<accession>Q2RLL2</accession>
<feature type="transmembrane region" description="Helical" evidence="1">
    <location>
        <begin position="14"/>
        <end position="37"/>
    </location>
</feature>
<keyword evidence="1" id="KW-1133">Transmembrane helix</keyword>
<protein>
    <submittedName>
        <fullName evidence="2">Uncharacterized protein</fullName>
    </submittedName>
</protein>
<dbReference type="eggNOG" id="COG3209">
    <property type="taxonomic scope" value="Bacteria"/>
</dbReference>
<dbReference type="EMBL" id="CP000232">
    <property type="protein sequence ID" value="ABC18677.1"/>
    <property type="molecule type" value="Genomic_DNA"/>
</dbReference>
<evidence type="ECO:0000313" key="2">
    <source>
        <dbReference type="EMBL" id="ABC18677.1"/>
    </source>
</evidence>
<dbReference type="AlphaFoldDB" id="Q2RLL2"/>